<reference evidence="3" key="1">
    <citation type="submission" date="2016-10" db="EMBL/GenBank/DDBJ databases">
        <authorList>
            <person name="Varghese N."/>
            <person name="Submissions S."/>
        </authorList>
    </citation>
    <scope>NUCLEOTIDE SEQUENCE [LARGE SCALE GENOMIC DNA]</scope>
    <source>
        <strain evidence="3">DSM 24767</strain>
    </source>
</reference>
<dbReference type="InterPro" id="IPR021377">
    <property type="entry name" value="DUF3006"/>
</dbReference>
<gene>
    <name evidence="2" type="ORF">SAMN04489842_2136</name>
</gene>
<dbReference type="STRING" id="1095778.SAMN04489842_2136"/>
<dbReference type="EMBL" id="FNLC01000002">
    <property type="protein sequence ID" value="SDR05008.1"/>
    <property type="molecule type" value="Genomic_DNA"/>
</dbReference>
<evidence type="ECO:0008006" key="4">
    <source>
        <dbReference type="Google" id="ProtNLM"/>
    </source>
</evidence>
<protein>
    <recommendedName>
        <fullName evidence="4">DUF3006 domain-containing protein</fullName>
    </recommendedName>
</protein>
<dbReference type="AlphaFoldDB" id="A0A1H1FWF0"/>
<sequence length="90" mass="10033">MNGTFTGVVDRIVDGETAVILLEEGGEAVDQLDVRVDRLPEPARDEGGVLSVTVSDGKFVDAEYRPEETSNRRESARERLERLSDRLSER</sequence>
<dbReference type="Pfam" id="PF11213">
    <property type="entry name" value="DUF3006"/>
    <property type="match status" value="1"/>
</dbReference>
<name>A0A1H1FWF0_NATTX</name>
<keyword evidence="3" id="KW-1185">Reference proteome</keyword>
<evidence type="ECO:0000256" key="1">
    <source>
        <dbReference type="SAM" id="MobiDB-lite"/>
    </source>
</evidence>
<evidence type="ECO:0000313" key="3">
    <source>
        <dbReference type="Proteomes" id="UP000198848"/>
    </source>
</evidence>
<dbReference type="Proteomes" id="UP000198848">
    <property type="component" value="Unassembled WGS sequence"/>
</dbReference>
<dbReference type="RefSeq" id="WP_090381365.1">
    <property type="nucleotide sequence ID" value="NZ_FNLC01000002.1"/>
</dbReference>
<proteinExistence type="predicted"/>
<accession>A0A1H1FWF0</accession>
<evidence type="ECO:0000313" key="2">
    <source>
        <dbReference type="EMBL" id="SDR05008.1"/>
    </source>
</evidence>
<organism evidence="2 3">
    <name type="scientific">Natronobacterium texcoconense</name>
    <dbReference type="NCBI Taxonomy" id="1095778"/>
    <lineage>
        <taxon>Archaea</taxon>
        <taxon>Methanobacteriati</taxon>
        <taxon>Methanobacteriota</taxon>
        <taxon>Stenosarchaea group</taxon>
        <taxon>Halobacteria</taxon>
        <taxon>Halobacteriales</taxon>
        <taxon>Natrialbaceae</taxon>
        <taxon>Natronobacterium</taxon>
    </lineage>
</organism>
<feature type="region of interest" description="Disordered" evidence="1">
    <location>
        <begin position="61"/>
        <end position="90"/>
    </location>
</feature>
<dbReference type="OrthoDB" id="299121at2157"/>